<dbReference type="GO" id="GO:0003723">
    <property type="term" value="F:RNA binding"/>
    <property type="evidence" value="ECO:0007669"/>
    <property type="project" value="InterPro"/>
</dbReference>
<dbReference type="Gene3D" id="1.25.40.10">
    <property type="entry name" value="Tetratricopeptide repeat domain"/>
    <property type="match status" value="5"/>
</dbReference>
<dbReference type="FunFam" id="1.25.40.10:FF:000436">
    <property type="entry name" value="Pentatricopeptide repeat-containing protein At5g39350 family"/>
    <property type="match status" value="1"/>
</dbReference>
<dbReference type="EMBL" id="CM007384">
    <property type="protein sequence ID" value="ONK71523.1"/>
    <property type="molecule type" value="Genomic_DNA"/>
</dbReference>
<feature type="repeat" description="PPR" evidence="2">
    <location>
        <begin position="76"/>
        <end position="110"/>
    </location>
</feature>
<evidence type="ECO:0000256" key="1">
    <source>
        <dbReference type="ARBA" id="ARBA00022737"/>
    </source>
</evidence>
<keyword evidence="1" id="KW-0677">Repeat</keyword>
<protein>
    <recommendedName>
        <fullName evidence="5">Pentacotripeptide-repeat region of PRORP domain-containing protein</fullName>
    </recommendedName>
</protein>
<dbReference type="FunFam" id="1.25.40.10:FF:000344">
    <property type="entry name" value="Pentatricopeptide repeat-containing protein"/>
    <property type="match status" value="1"/>
</dbReference>
<name>A0A5P1F1C9_ASPOF</name>
<dbReference type="FunFam" id="1.25.40.10:FF:000090">
    <property type="entry name" value="Pentatricopeptide repeat-containing protein, chloroplastic"/>
    <property type="match status" value="1"/>
</dbReference>
<organism evidence="3 4">
    <name type="scientific">Asparagus officinalis</name>
    <name type="common">Garden asparagus</name>
    <dbReference type="NCBI Taxonomy" id="4686"/>
    <lineage>
        <taxon>Eukaryota</taxon>
        <taxon>Viridiplantae</taxon>
        <taxon>Streptophyta</taxon>
        <taxon>Embryophyta</taxon>
        <taxon>Tracheophyta</taxon>
        <taxon>Spermatophyta</taxon>
        <taxon>Magnoliopsida</taxon>
        <taxon>Liliopsida</taxon>
        <taxon>Asparagales</taxon>
        <taxon>Asparagaceae</taxon>
        <taxon>Asparagoideae</taxon>
        <taxon>Asparagus</taxon>
    </lineage>
</organism>
<feature type="repeat" description="PPR" evidence="2">
    <location>
        <begin position="177"/>
        <end position="211"/>
    </location>
</feature>
<proteinExistence type="predicted"/>
<evidence type="ECO:0000256" key="2">
    <source>
        <dbReference type="PROSITE-ProRule" id="PRU00708"/>
    </source>
</evidence>
<dbReference type="SUPFAM" id="SSF48452">
    <property type="entry name" value="TPR-like"/>
    <property type="match status" value="1"/>
</dbReference>
<accession>A0A5P1F1C9</accession>
<dbReference type="InterPro" id="IPR002885">
    <property type="entry name" value="PPR_rpt"/>
</dbReference>
<sequence>MPIPKLCPPLTRTQCISLIGSYTRTKSIRPATQLHALIVSSGLLDSSIASKLTIMYSMSGNTQNAHKLFDKIPRKTPALYSVLIRGHVQNGQHQVALKMFAQMISEGLHADNYAYPFALKACGEIRIVQLGSQIHCNVFVSGYTSDEYVQNCLIAMYMNQGRKDEASMVFNEMGNKSVVSWNTMIAGLYQNGFADEALSIFGRMVDDGFEIDRATVVSVLPACAQLKDLKCGKLVHNLVKEKGFQMYLPVKNSLIDMYSKCGRLEEARRIFDDQIGDKDVVSWTAMIGGYALNGYAIEALDLCYHMQLSGIRPNTVTMASLLSACGILPSISHAKSVHGLCIRFGLESDIVVETTLIDTYSKCDATSICLQVFERGSKRTATWNAIISGFARKGQSRHSIEQFKMMLLEKVSLDFATIASILPAYSYSADMQQAKNLHCYLMKTGFLQSYEITTGLIDVYAKAGCLDIAWNLFEALSVKDFVSWSAMIGGYGMHGHAKTAIWLLDQMILSGIKPNEVTFTSLLYSCSHAGLIDEGLNLFQRMVKDHSLRPHNEHYACVVDLLGRAGKLEEAYGVIRSMPFEANHAVWGGLLGACAVHENVELGEIASKRLFELEPENTGNYVLLGNIYAAVGRWEDTESLRETLKEKGLRKAPGCSLIEANNL</sequence>
<feature type="repeat" description="PPR" evidence="2">
    <location>
        <begin position="379"/>
        <end position="413"/>
    </location>
</feature>
<feature type="repeat" description="PPR" evidence="2">
    <location>
        <begin position="279"/>
        <end position="313"/>
    </location>
</feature>
<dbReference type="InterPro" id="IPR046960">
    <property type="entry name" value="PPR_At4g14850-like_plant"/>
</dbReference>
<dbReference type="PROSITE" id="PS51375">
    <property type="entry name" value="PPR"/>
    <property type="match status" value="6"/>
</dbReference>
<dbReference type="Pfam" id="PF13041">
    <property type="entry name" value="PPR_2"/>
    <property type="match status" value="2"/>
</dbReference>
<keyword evidence="4" id="KW-1185">Reference proteome</keyword>
<dbReference type="InterPro" id="IPR011990">
    <property type="entry name" value="TPR-like_helical_dom_sf"/>
</dbReference>
<evidence type="ECO:0000313" key="3">
    <source>
        <dbReference type="EMBL" id="ONK71523.1"/>
    </source>
</evidence>
<dbReference type="AlphaFoldDB" id="A0A5P1F1C9"/>
<dbReference type="PANTHER" id="PTHR47926">
    <property type="entry name" value="PENTATRICOPEPTIDE REPEAT-CONTAINING PROTEIN"/>
    <property type="match status" value="1"/>
</dbReference>
<dbReference type="OrthoDB" id="185373at2759"/>
<dbReference type="GO" id="GO:0009451">
    <property type="term" value="P:RNA modification"/>
    <property type="evidence" value="ECO:0007669"/>
    <property type="project" value="InterPro"/>
</dbReference>
<feature type="repeat" description="PPR" evidence="2">
    <location>
        <begin position="515"/>
        <end position="550"/>
    </location>
</feature>
<dbReference type="OMA" id="SGKHAKC"/>
<dbReference type="InterPro" id="IPR046848">
    <property type="entry name" value="E_motif"/>
</dbReference>
<dbReference type="Pfam" id="PF01535">
    <property type="entry name" value="PPR"/>
    <property type="match status" value="7"/>
</dbReference>
<dbReference type="PANTHER" id="PTHR47926:SF493">
    <property type="entry name" value="PENTATRICOPEPTIDE REPEAT-CONTAINING PROTEIN"/>
    <property type="match status" value="1"/>
</dbReference>
<dbReference type="Pfam" id="PF20431">
    <property type="entry name" value="E_motif"/>
    <property type="match status" value="1"/>
</dbReference>
<gene>
    <name evidence="3" type="ORF">A4U43_C04F9520</name>
</gene>
<evidence type="ECO:0000313" key="4">
    <source>
        <dbReference type="Proteomes" id="UP000243459"/>
    </source>
</evidence>
<evidence type="ECO:0008006" key="5">
    <source>
        <dbReference type="Google" id="ProtNLM"/>
    </source>
</evidence>
<dbReference type="Gramene" id="ONK71523">
    <property type="protein sequence ID" value="ONK71523"/>
    <property type="gene ID" value="A4U43_C04F9520"/>
</dbReference>
<reference evidence="4" key="1">
    <citation type="journal article" date="2017" name="Nat. Commun.">
        <title>The asparagus genome sheds light on the origin and evolution of a young Y chromosome.</title>
        <authorList>
            <person name="Harkess A."/>
            <person name="Zhou J."/>
            <person name="Xu C."/>
            <person name="Bowers J.E."/>
            <person name="Van der Hulst R."/>
            <person name="Ayyampalayam S."/>
            <person name="Mercati F."/>
            <person name="Riccardi P."/>
            <person name="McKain M.R."/>
            <person name="Kakrana A."/>
            <person name="Tang H."/>
            <person name="Ray J."/>
            <person name="Groenendijk J."/>
            <person name="Arikit S."/>
            <person name="Mathioni S.M."/>
            <person name="Nakano M."/>
            <person name="Shan H."/>
            <person name="Telgmann-Rauber A."/>
            <person name="Kanno A."/>
            <person name="Yue Z."/>
            <person name="Chen H."/>
            <person name="Li W."/>
            <person name="Chen Y."/>
            <person name="Xu X."/>
            <person name="Zhang Y."/>
            <person name="Luo S."/>
            <person name="Chen H."/>
            <person name="Gao J."/>
            <person name="Mao Z."/>
            <person name="Pires J.C."/>
            <person name="Luo M."/>
            <person name="Kudrna D."/>
            <person name="Wing R.A."/>
            <person name="Meyers B.C."/>
            <person name="Yi K."/>
            <person name="Kong H."/>
            <person name="Lavrijsen P."/>
            <person name="Sunseri F."/>
            <person name="Falavigna A."/>
            <person name="Ye Y."/>
            <person name="Leebens-Mack J.H."/>
            <person name="Chen G."/>
        </authorList>
    </citation>
    <scope>NUCLEOTIDE SEQUENCE [LARGE SCALE GENOMIC DNA]</scope>
    <source>
        <strain evidence="4">cv. DH0086</strain>
    </source>
</reference>
<dbReference type="NCBIfam" id="TIGR00756">
    <property type="entry name" value="PPR"/>
    <property type="match status" value="6"/>
</dbReference>
<feature type="repeat" description="PPR" evidence="2">
    <location>
        <begin position="480"/>
        <end position="514"/>
    </location>
</feature>
<dbReference type="Proteomes" id="UP000243459">
    <property type="component" value="Chromosome 4"/>
</dbReference>